<proteinExistence type="predicted"/>
<gene>
    <name evidence="1" type="ORF">MEPE_05570</name>
</gene>
<protein>
    <submittedName>
        <fullName evidence="1">Uncharacterized protein</fullName>
    </submittedName>
</protein>
<comment type="caution">
    <text evidence="1">The sequence shown here is derived from an EMBL/GenBank/DDBJ whole genome shotgun (WGS) entry which is preliminary data.</text>
</comment>
<evidence type="ECO:0000313" key="2">
    <source>
        <dbReference type="Proteomes" id="UP001294444"/>
    </source>
</evidence>
<organism evidence="1 2">
    <name type="scientific">Melanopsichium pennsylvanicum</name>
    <dbReference type="NCBI Taxonomy" id="63383"/>
    <lineage>
        <taxon>Eukaryota</taxon>
        <taxon>Fungi</taxon>
        <taxon>Dikarya</taxon>
        <taxon>Basidiomycota</taxon>
        <taxon>Ustilaginomycotina</taxon>
        <taxon>Ustilaginomycetes</taxon>
        <taxon>Ustilaginales</taxon>
        <taxon>Ustilaginaceae</taxon>
        <taxon>Melanopsichium</taxon>
    </lineage>
</organism>
<name>A0AAJ4XS33_9BASI</name>
<keyword evidence="2" id="KW-1185">Reference proteome</keyword>
<sequence>MNGSVRPISHLAYGYHYDYQAYAKQNNAVQATHNTVLPEAQATTSSLTMLLWSKVLASDGARVSFARLFLEARCADAKLLYNSYEMGSVWCYCNASCKSNLALMVAGRLQFVGGIDLCTLRNSLFNLNGFLAMM</sequence>
<accession>A0AAJ4XS33</accession>
<reference evidence="1" key="1">
    <citation type="submission" date="2023-10" db="EMBL/GenBank/DDBJ databases">
        <authorList>
            <person name="Guldener U."/>
        </authorList>
    </citation>
    <scope>NUCLEOTIDE SEQUENCE</scope>
    <source>
        <strain evidence="1">Mp4</strain>
    </source>
</reference>
<dbReference type="EMBL" id="OAPG01000016">
    <property type="protein sequence ID" value="SNX86861.1"/>
    <property type="molecule type" value="Genomic_DNA"/>
</dbReference>
<dbReference type="AlphaFoldDB" id="A0AAJ4XS33"/>
<evidence type="ECO:0000313" key="1">
    <source>
        <dbReference type="EMBL" id="SNX86861.1"/>
    </source>
</evidence>
<dbReference type="Proteomes" id="UP001294444">
    <property type="component" value="Unassembled WGS sequence"/>
</dbReference>